<dbReference type="PROSITE" id="PS00710">
    <property type="entry name" value="PGM_PMM"/>
    <property type="match status" value="1"/>
</dbReference>
<feature type="domain" description="Alpha-D-phosphohexomutase alpha/beta/alpha" evidence="13">
    <location>
        <begin position="156"/>
        <end position="253"/>
    </location>
</feature>
<dbReference type="CDD" id="cd05802">
    <property type="entry name" value="GlmM"/>
    <property type="match status" value="1"/>
</dbReference>
<sequence length="452" mass="49870">MRKYFGTDGIRGRANVFPMVSDFALKLGKAIATIYKNGRKRHKIVIGKDTRISGYMFENAIVSGICSVGVDAILLGVLPTPAIAFITKSLRADAGVVISASHNPYYDNGIKFFDPNGFKLSDEVEEEIERLIEEDEFDISPTNIGKAYRIETAIGRYVEYAKATFDKDIDLKGLKIVLDCANGATYKVAPMAISELGAEVIVINDNPNGFNINDGCGAVNPETLSGEVIKNNADVGISFDGDGDRVIFVDEKGEIVDGDFIMGICADYMNELGLLNYSTVVATVMSNLGFENSLKSRGISLVRSQVGDRYVLEEMLKGKYNLGGEQSGHIIFSDFNTTGDGLISALQLLKVMVRRNKPLSEIKKFIEVYPQKLKNVPVDEKIPLEKLDGLTALINELEEELKEDGRILVRYSGTENKLRIMVEATDEAVIDKYIEMISEKAIEEIRNKRGNL</sequence>
<evidence type="ECO:0000259" key="14">
    <source>
        <dbReference type="Pfam" id="PF02880"/>
    </source>
</evidence>
<dbReference type="InterPro" id="IPR005844">
    <property type="entry name" value="A-D-PHexomutase_a/b/a-I"/>
</dbReference>
<dbReference type="PANTHER" id="PTHR42946">
    <property type="entry name" value="PHOSPHOHEXOSE MUTASE"/>
    <property type="match status" value="1"/>
</dbReference>
<dbReference type="GO" id="GO:0004615">
    <property type="term" value="F:phosphomannomutase activity"/>
    <property type="evidence" value="ECO:0007669"/>
    <property type="project" value="TreeGrafter"/>
</dbReference>
<keyword evidence="16" id="KW-1185">Reference proteome</keyword>
<dbReference type="GO" id="GO:0005975">
    <property type="term" value="P:carbohydrate metabolic process"/>
    <property type="evidence" value="ECO:0007669"/>
    <property type="project" value="InterPro"/>
</dbReference>
<evidence type="ECO:0000256" key="4">
    <source>
        <dbReference type="ARBA" id="ARBA00022842"/>
    </source>
</evidence>
<dbReference type="InterPro" id="IPR016055">
    <property type="entry name" value="A-D-PHexomutase_a/b/a-I/II/III"/>
</dbReference>
<dbReference type="InterPro" id="IPR016066">
    <property type="entry name" value="A-D-PHexomutase_CS"/>
</dbReference>
<dbReference type="GO" id="GO:0005829">
    <property type="term" value="C:cytosol"/>
    <property type="evidence" value="ECO:0007669"/>
    <property type="project" value="TreeGrafter"/>
</dbReference>
<dbReference type="EMBL" id="VFJB01000005">
    <property type="protein sequence ID" value="KAA0258184.1"/>
    <property type="molecule type" value="Genomic_DNA"/>
</dbReference>
<evidence type="ECO:0000256" key="9">
    <source>
        <dbReference type="RuleBase" id="RU004326"/>
    </source>
</evidence>
<dbReference type="PANTHER" id="PTHR42946:SF1">
    <property type="entry name" value="PHOSPHOGLUCOMUTASE (ALPHA-D-GLUCOSE-1,6-BISPHOSPHATE-DEPENDENT)"/>
    <property type="match status" value="1"/>
</dbReference>
<dbReference type="Pfam" id="PF02880">
    <property type="entry name" value="PGM_PMM_III"/>
    <property type="match status" value="1"/>
</dbReference>
<dbReference type="InterPro" id="IPR005845">
    <property type="entry name" value="A-D-PHexomutase_a/b/a-II"/>
</dbReference>
<evidence type="ECO:0000256" key="6">
    <source>
        <dbReference type="ARBA" id="ARBA00066330"/>
    </source>
</evidence>
<dbReference type="RefSeq" id="WP_149266505.1">
    <property type="nucleotide sequence ID" value="NZ_VFJB01000005.1"/>
</dbReference>
<feature type="binding site" evidence="8">
    <location>
        <position position="244"/>
    </location>
    <ligand>
        <name>Mg(2+)</name>
        <dbReference type="ChEBI" id="CHEBI:18420"/>
    </ligand>
</feature>
<evidence type="ECO:0000256" key="5">
    <source>
        <dbReference type="ARBA" id="ARBA00023235"/>
    </source>
</evidence>
<dbReference type="NCBIfam" id="NF008139">
    <property type="entry name" value="PRK10887.1"/>
    <property type="match status" value="1"/>
</dbReference>
<feature type="modified residue" description="Phosphoserine" evidence="8">
    <location>
        <position position="101"/>
    </location>
</feature>
<dbReference type="FunFam" id="3.40.120.10:FF:000001">
    <property type="entry name" value="Phosphoglucosamine mutase"/>
    <property type="match status" value="1"/>
</dbReference>
<comment type="similarity">
    <text evidence="1 8 9">Belongs to the phosphohexose mutase family.</text>
</comment>
<comment type="cofactor">
    <cofactor evidence="8">
        <name>Mg(2+)</name>
        <dbReference type="ChEBI" id="CHEBI:18420"/>
    </cofactor>
    <text evidence="8">Binds 1 Mg(2+) ion per subunit.</text>
</comment>
<proteinExistence type="inferred from homology"/>
<evidence type="ECO:0000256" key="7">
    <source>
        <dbReference type="ARBA" id="ARBA00068193"/>
    </source>
</evidence>
<dbReference type="GO" id="GO:0008966">
    <property type="term" value="F:phosphoglucosamine mutase activity"/>
    <property type="evidence" value="ECO:0007669"/>
    <property type="project" value="UniProtKB-UniRule"/>
</dbReference>
<feature type="binding site" evidence="8">
    <location>
        <position position="242"/>
    </location>
    <ligand>
        <name>Mg(2+)</name>
        <dbReference type="ChEBI" id="CHEBI:18420"/>
    </ligand>
</feature>
<dbReference type="EC" id="5.4.2.10" evidence="6 8"/>
<comment type="catalytic activity">
    <reaction evidence="8 10">
        <text>alpha-D-glucosamine 1-phosphate = D-glucosamine 6-phosphate</text>
        <dbReference type="Rhea" id="RHEA:23424"/>
        <dbReference type="ChEBI" id="CHEBI:58516"/>
        <dbReference type="ChEBI" id="CHEBI:58725"/>
        <dbReference type="EC" id="5.4.2.10"/>
    </reaction>
</comment>
<keyword evidence="4 8" id="KW-0460">Magnesium</keyword>
<reference evidence="15 16" key="1">
    <citation type="submission" date="2019-06" db="EMBL/GenBank/DDBJ databases">
        <title>Genomic insights into carbon and energy metabolism of Deferribacter autotrophicus revealed new metabolic traits in the phylum Deferribacteres.</title>
        <authorList>
            <person name="Slobodkin A.I."/>
            <person name="Slobodkina G.B."/>
            <person name="Allioux M."/>
            <person name="Alain K."/>
            <person name="Jebbar M."/>
            <person name="Shadrin V."/>
            <person name="Kublanov I.V."/>
            <person name="Toshchakov S.V."/>
            <person name="Bonch-Osmolovskaya E.A."/>
        </authorList>
    </citation>
    <scope>NUCLEOTIDE SEQUENCE [LARGE SCALE GENOMIC DNA]</scope>
    <source>
        <strain evidence="15 16">SL50</strain>
    </source>
</reference>
<dbReference type="Pfam" id="PF02879">
    <property type="entry name" value="PGM_PMM_II"/>
    <property type="match status" value="1"/>
</dbReference>
<dbReference type="Proteomes" id="UP000322876">
    <property type="component" value="Unassembled WGS sequence"/>
</dbReference>
<feature type="domain" description="Alpha-D-phosphohexomutase alpha/beta/alpha" evidence="14">
    <location>
        <begin position="257"/>
        <end position="365"/>
    </location>
</feature>
<dbReference type="GO" id="GO:0009252">
    <property type="term" value="P:peptidoglycan biosynthetic process"/>
    <property type="evidence" value="ECO:0007669"/>
    <property type="project" value="TreeGrafter"/>
</dbReference>
<evidence type="ECO:0000313" key="16">
    <source>
        <dbReference type="Proteomes" id="UP000322876"/>
    </source>
</evidence>
<dbReference type="InterPro" id="IPR050060">
    <property type="entry name" value="Phosphoglucosamine_mutase"/>
</dbReference>
<dbReference type="InterPro" id="IPR005841">
    <property type="entry name" value="Alpha-D-phosphohexomutase_SF"/>
</dbReference>
<feature type="binding site" description="via phosphate group" evidence="8">
    <location>
        <position position="101"/>
    </location>
    <ligand>
        <name>Mg(2+)</name>
        <dbReference type="ChEBI" id="CHEBI:18420"/>
    </ligand>
</feature>
<dbReference type="PRINTS" id="PR00509">
    <property type="entry name" value="PGMPMM"/>
</dbReference>
<dbReference type="Pfam" id="PF02878">
    <property type="entry name" value="PGM_PMM_I"/>
    <property type="match status" value="1"/>
</dbReference>
<protein>
    <recommendedName>
        <fullName evidence="7 8">Phosphoglucosamine mutase</fullName>
        <ecNumber evidence="6 8">5.4.2.10</ecNumber>
    </recommendedName>
</protein>
<dbReference type="InterPro" id="IPR005846">
    <property type="entry name" value="A-D-PHexomutase_a/b/a-III"/>
</dbReference>
<evidence type="ECO:0000256" key="10">
    <source>
        <dbReference type="RuleBase" id="RU004327"/>
    </source>
</evidence>
<comment type="caution">
    <text evidence="15">The sequence shown here is derived from an EMBL/GenBank/DDBJ whole genome shotgun (WGS) entry which is preliminary data.</text>
</comment>
<dbReference type="InterPro" id="IPR036900">
    <property type="entry name" value="A-D-PHexomutase_C_sf"/>
</dbReference>
<evidence type="ECO:0000256" key="2">
    <source>
        <dbReference type="ARBA" id="ARBA00022553"/>
    </source>
</evidence>
<feature type="active site" description="Phosphoserine intermediate" evidence="8">
    <location>
        <position position="101"/>
    </location>
</feature>
<comment type="PTM">
    <text evidence="8">Activated by phosphorylation.</text>
</comment>
<evidence type="ECO:0000256" key="8">
    <source>
        <dbReference type="HAMAP-Rule" id="MF_01554"/>
    </source>
</evidence>
<dbReference type="AlphaFoldDB" id="A0A5A8F624"/>
<dbReference type="GO" id="GO:0000287">
    <property type="term" value="F:magnesium ion binding"/>
    <property type="evidence" value="ECO:0007669"/>
    <property type="project" value="UniProtKB-UniRule"/>
</dbReference>
<evidence type="ECO:0000259" key="11">
    <source>
        <dbReference type="Pfam" id="PF00408"/>
    </source>
</evidence>
<comment type="function">
    <text evidence="8 10">Catalyzes the conversion of glucosamine-6-phosphate to glucosamine-1-phosphate.</text>
</comment>
<dbReference type="Gene3D" id="3.30.310.50">
    <property type="entry name" value="Alpha-D-phosphohexomutase, C-terminal domain"/>
    <property type="match status" value="1"/>
</dbReference>
<gene>
    <name evidence="8" type="primary">glmM</name>
    <name evidence="15" type="ORF">FHQ18_07265</name>
</gene>
<accession>A0A5A8F624</accession>
<dbReference type="FunFam" id="3.40.120.10:FF:000002">
    <property type="entry name" value="Phosphoglucosamine mutase"/>
    <property type="match status" value="1"/>
</dbReference>
<dbReference type="NCBIfam" id="TIGR01455">
    <property type="entry name" value="glmM"/>
    <property type="match status" value="1"/>
</dbReference>
<feature type="domain" description="Alpha-D-phosphohexomutase C-terminal" evidence="11">
    <location>
        <begin position="373"/>
        <end position="439"/>
    </location>
</feature>
<dbReference type="Gene3D" id="3.40.120.10">
    <property type="entry name" value="Alpha-D-Glucose-1,6-Bisphosphate, subunit A, domain 3"/>
    <property type="match status" value="3"/>
</dbReference>
<dbReference type="Pfam" id="PF00408">
    <property type="entry name" value="PGM_PMM_IV"/>
    <property type="match status" value="1"/>
</dbReference>
<keyword evidence="5 8" id="KW-0413">Isomerase</keyword>
<evidence type="ECO:0000256" key="3">
    <source>
        <dbReference type="ARBA" id="ARBA00022723"/>
    </source>
</evidence>
<dbReference type="SUPFAM" id="SSF55957">
    <property type="entry name" value="Phosphoglucomutase, C-terminal domain"/>
    <property type="match status" value="1"/>
</dbReference>
<evidence type="ECO:0000259" key="12">
    <source>
        <dbReference type="Pfam" id="PF02878"/>
    </source>
</evidence>
<evidence type="ECO:0000313" key="15">
    <source>
        <dbReference type="EMBL" id="KAA0258184.1"/>
    </source>
</evidence>
<evidence type="ECO:0000256" key="1">
    <source>
        <dbReference type="ARBA" id="ARBA00010231"/>
    </source>
</evidence>
<dbReference type="OrthoDB" id="9803322at2"/>
<dbReference type="GO" id="GO:0006048">
    <property type="term" value="P:UDP-N-acetylglucosamine biosynthetic process"/>
    <property type="evidence" value="ECO:0007669"/>
    <property type="project" value="TreeGrafter"/>
</dbReference>
<name>A0A5A8F624_9BACT</name>
<feature type="domain" description="Alpha-D-phosphohexomutase alpha/beta/alpha" evidence="12">
    <location>
        <begin position="2"/>
        <end position="137"/>
    </location>
</feature>
<evidence type="ECO:0000259" key="13">
    <source>
        <dbReference type="Pfam" id="PF02879"/>
    </source>
</evidence>
<organism evidence="15 16">
    <name type="scientific">Deferribacter autotrophicus</name>
    <dbReference type="NCBI Taxonomy" id="500465"/>
    <lineage>
        <taxon>Bacteria</taxon>
        <taxon>Pseudomonadati</taxon>
        <taxon>Deferribacterota</taxon>
        <taxon>Deferribacteres</taxon>
        <taxon>Deferribacterales</taxon>
        <taxon>Deferribacteraceae</taxon>
        <taxon>Deferribacter</taxon>
    </lineage>
</organism>
<keyword evidence="3 8" id="KW-0479">Metal-binding</keyword>
<dbReference type="InterPro" id="IPR005843">
    <property type="entry name" value="A-D-PHexomutase_C"/>
</dbReference>
<keyword evidence="2 8" id="KW-0597">Phosphoprotein</keyword>
<feature type="binding site" evidence="8">
    <location>
        <position position="240"/>
    </location>
    <ligand>
        <name>Mg(2+)</name>
        <dbReference type="ChEBI" id="CHEBI:18420"/>
    </ligand>
</feature>
<dbReference type="SUPFAM" id="SSF53738">
    <property type="entry name" value="Phosphoglucomutase, first 3 domains"/>
    <property type="match status" value="3"/>
</dbReference>
<dbReference type="InterPro" id="IPR006352">
    <property type="entry name" value="GlmM_bact"/>
</dbReference>
<dbReference type="HAMAP" id="MF_01554_B">
    <property type="entry name" value="GlmM_B"/>
    <property type="match status" value="1"/>
</dbReference>